<sequence length="294" mass="30514">MIERILLLYPRRYRVEYGEEILAVHREATVDAPPLERLRETADITAHAVRMRLGVDSASPTGRFLADAAPFVVAAAAAGSGMHLSEWYASVVASPAPPMLFLDAWSALLFAAAVVVVGAITALTGRWRAGAGAVALGSTGWAVAAAAYGPGMGSPLPAVMALITALLVVAVPPDTRPAPEACAVAGAMAAAVWLPMTALYAEVLPFSTDYGAWPLLAPAITALLWALRTRSRGVREVAVVTVASLPLLAGAYARAWGYPLPIVVITLALPLAGALAAGVYALRPPRRTDRPGPA</sequence>
<keyword evidence="1" id="KW-0812">Transmembrane</keyword>
<evidence type="ECO:0000313" key="3">
    <source>
        <dbReference type="Proteomes" id="UP000530234"/>
    </source>
</evidence>
<dbReference type="Proteomes" id="UP000530234">
    <property type="component" value="Unassembled WGS sequence"/>
</dbReference>
<protein>
    <submittedName>
        <fullName evidence="2">Uncharacterized protein</fullName>
    </submittedName>
</protein>
<feature type="transmembrane region" description="Helical" evidence="1">
    <location>
        <begin position="154"/>
        <end position="171"/>
    </location>
</feature>
<comment type="caution">
    <text evidence="2">The sequence shown here is derived from an EMBL/GenBank/DDBJ whole genome shotgun (WGS) entry which is preliminary data.</text>
</comment>
<organism evidence="2 3">
    <name type="scientific">Streptomyces calidiresistens</name>
    <dbReference type="NCBI Taxonomy" id="1485586"/>
    <lineage>
        <taxon>Bacteria</taxon>
        <taxon>Bacillati</taxon>
        <taxon>Actinomycetota</taxon>
        <taxon>Actinomycetes</taxon>
        <taxon>Kitasatosporales</taxon>
        <taxon>Streptomycetaceae</taxon>
        <taxon>Streptomyces</taxon>
    </lineage>
</organism>
<name>A0A7W3XWT5_9ACTN</name>
<keyword evidence="1" id="KW-0472">Membrane</keyword>
<accession>A0A7W3XWT5</accession>
<feature type="transmembrane region" description="Helical" evidence="1">
    <location>
        <begin position="183"/>
        <end position="204"/>
    </location>
</feature>
<keyword evidence="3" id="KW-1185">Reference proteome</keyword>
<proteinExistence type="predicted"/>
<gene>
    <name evidence="2" type="ORF">FOE67_11235</name>
</gene>
<reference evidence="3" key="1">
    <citation type="submission" date="2019-10" db="EMBL/GenBank/DDBJ databases">
        <title>Streptomyces sp. nov., a novel actinobacterium isolated from alkaline environment.</title>
        <authorList>
            <person name="Golinska P."/>
        </authorList>
    </citation>
    <scope>NUCLEOTIDE SEQUENCE [LARGE SCALE GENOMIC DNA]</scope>
    <source>
        <strain evidence="3">DSM 42108</strain>
    </source>
</reference>
<feature type="transmembrane region" description="Helical" evidence="1">
    <location>
        <begin position="210"/>
        <end position="227"/>
    </location>
</feature>
<feature type="transmembrane region" description="Helical" evidence="1">
    <location>
        <begin position="258"/>
        <end position="282"/>
    </location>
</feature>
<feature type="transmembrane region" description="Helical" evidence="1">
    <location>
        <begin position="234"/>
        <end position="252"/>
    </location>
</feature>
<keyword evidence="1" id="KW-1133">Transmembrane helix</keyword>
<dbReference type="EMBL" id="VKHS01000214">
    <property type="protein sequence ID" value="MBB0230077.1"/>
    <property type="molecule type" value="Genomic_DNA"/>
</dbReference>
<dbReference type="AlphaFoldDB" id="A0A7W3XWT5"/>
<evidence type="ECO:0000256" key="1">
    <source>
        <dbReference type="SAM" id="Phobius"/>
    </source>
</evidence>
<feature type="transmembrane region" description="Helical" evidence="1">
    <location>
        <begin position="104"/>
        <end position="123"/>
    </location>
</feature>
<feature type="transmembrane region" description="Helical" evidence="1">
    <location>
        <begin position="130"/>
        <end position="148"/>
    </location>
</feature>
<dbReference type="RefSeq" id="WP_182663190.1">
    <property type="nucleotide sequence ID" value="NZ_VKHS01000214.1"/>
</dbReference>
<evidence type="ECO:0000313" key="2">
    <source>
        <dbReference type="EMBL" id="MBB0230077.1"/>
    </source>
</evidence>